<keyword evidence="2" id="KW-1185">Reference proteome</keyword>
<dbReference type="Proteomes" id="UP001058003">
    <property type="component" value="Chromosome"/>
</dbReference>
<dbReference type="EMBL" id="CP073767">
    <property type="protein sequence ID" value="UWZ55042.1"/>
    <property type="molecule type" value="Genomic_DNA"/>
</dbReference>
<reference evidence="1" key="1">
    <citation type="submission" date="2021-04" db="EMBL/GenBank/DDBJ databases">
        <title>Dactylosporangium aurantiacum NRRL B-8018 full assembly.</title>
        <authorList>
            <person name="Hartkoorn R.C."/>
            <person name="Beaudoing E."/>
            <person name="Hot D."/>
        </authorList>
    </citation>
    <scope>NUCLEOTIDE SEQUENCE</scope>
    <source>
        <strain evidence="1">NRRL B-8018</strain>
    </source>
</reference>
<proteinExistence type="predicted"/>
<dbReference type="KEGG" id="daur:Daura_01785"/>
<dbReference type="OrthoDB" id="8550003at2"/>
<accession>A0A9Q9IJG5</accession>
<evidence type="ECO:0000313" key="1">
    <source>
        <dbReference type="EMBL" id="UWZ55042.1"/>
    </source>
</evidence>
<protein>
    <submittedName>
        <fullName evidence="1">Uncharacterized protein</fullName>
    </submittedName>
</protein>
<evidence type="ECO:0000313" key="2">
    <source>
        <dbReference type="Proteomes" id="UP001058003"/>
    </source>
</evidence>
<dbReference type="AlphaFoldDB" id="A0A9Q9IJG5"/>
<name>A0A9Q9IJG5_9ACTN</name>
<dbReference type="RefSeq" id="WP_033363147.1">
    <property type="nucleotide sequence ID" value="NZ_CP073767.1"/>
</dbReference>
<organism evidence="1 2">
    <name type="scientific">Dactylosporangium aurantiacum</name>
    <dbReference type="NCBI Taxonomy" id="35754"/>
    <lineage>
        <taxon>Bacteria</taxon>
        <taxon>Bacillati</taxon>
        <taxon>Actinomycetota</taxon>
        <taxon>Actinomycetes</taxon>
        <taxon>Micromonosporales</taxon>
        <taxon>Micromonosporaceae</taxon>
        <taxon>Dactylosporangium</taxon>
    </lineage>
</organism>
<sequence>MDRDTGAIAAPGFNALVDAEGPGWARAADTTLAQLLDLNRGFDGPVEVYLRQDDPEFTVTLTRLGDDSIKAIRYRVTLRRGDDGRFRFAAGERTQRCQPGRGHQDFTTARCS</sequence>
<gene>
    <name evidence="1" type="ORF">Daura_01785</name>
</gene>